<feature type="transmembrane region" description="Helical" evidence="1">
    <location>
        <begin position="145"/>
        <end position="167"/>
    </location>
</feature>
<dbReference type="Proteomes" id="UP001283361">
    <property type="component" value="Unassembled WGS sequence"/>
</dbReference>
<protein>
    <submittedName>
        <fullName evidence="2">Uncharacterized protein</fullName>
    </submittedName>
</protein>
<dbReference type="EMBL" id="JAWDGP010007801">
    <property type="protein sequence ID" value="KAK3704305.1"/>
    <property type="molecule type" value="Genomic_DNA"/>
</dbReference>
<dbReference type="AlphaFoldDB" id="A0AAE0XS34"/>
<sequence>MHKFVTAKIKFLRFQSSISDNQDFLVAGEDTTVIQFEVSGNNSVHSFVGINGPQFYYTTTDGVSHKGCMGFDLDTGSCTNRAGVRDACSCEMQTSEKYWLSYTKTATVSTSGGTVYLLWPGNPDLRSDNYTFPEIRGRSFSVAGYIRIFIGVGLVALFAMVSSVGIMCYNKYGNAGARNNHAQGRIPSDVPTQMETEREKEICKIVTPGFPPLTNALLDHVLVYCVFSADSSLEKLFRKSSAYPDKVRIHEKLQ</sequence>
<keyword evidence="3" id="KW-1185">Reference proteome</keyword>
<accession>A0AAE0XS34</accession>
<name>A0AAE0XS34_9GAST</name>
<evidence type="ECO:0000313" key="2">
    <source>
        <dbReference type="EMBL" id="KAK3704305.1"/>
    </source>
</evidence>
<proteinExistence type="predicted"/>
<evidence type="ECO:0000256" key="1">
    <source>
        <dbReference type="SAM" id="Phobius"/>
    </source>
</evidence>
<keyword evidence="1" id="KW-0472">Membrane</keyword>
<reference evidence="2" key="1">
    <citation type="journal article" date="2023" name="G3 (Bethesda)">
        <title>A reference genome for the long-term kleptoplast-retaining sea slug Elysia crispata morphotype clarki.</title>
        <authorList>
            <person name="Eastman K.E."/>
            <person name="Pendleton A.L."/>
            <person name="Shaikh M.A."/>
            <person name="Suttiyut T."/>
            <person name="Ogas R."/>
            <person name="Tomko P."/>
            <person name="Gavelis G."/>
            <person name="Widhalm J.R."/>
            <person name="Wisecaver J.H."/>
        </authorList>
    </citation>
    <scope>NUCLEOTIDE SEQUENCE</scope>
    <source>
        <strain evidence="2">ECLA1</strain>
    </source>
</reference>
<keyword evidence="1" id="KW-1133">Transmembrane helix</keyword>
<comment type="caution">
    <text evidence="2">The sequence shown here is derived from an EMBL/GenBank/DDBJ whole genome shotgun (WGS) entry which is preliminary data.</text>
</comment>
<gene>
    <name evidence="2" type="ORF">RRG08_035961</name>
</gene>
<organism evidence="2 3">
    <name type="scientific">Elysia crispata</name>
    <name type="common">lettuce slug</name>
    <dbReference type="NCBI Taxonomy" id="231223"/>
    <lineage>
        <taxon>Eukaryota</taxon>
        <taxon>Metazoa</taxon>
        <taxon>Spiralia</taxon>
        <taxon>Lophotrochozoa</taxon>
        <taxon>Mollusca</taxon>
        <taxon>Gastropoda</taxon>
        <taxon>Heterobranchia</taxon>
        <taxon>Euthyneura</taxon>
        <taxon>Panpulmonata</taxon>
        <taxon>Sacoglossa</taxon>
        <taxon>Placobranchoidea</taxon>
        <taxon>Plakobranchidae</taxon>
        <taxon>Elysia</taxon>
    </lineage>
</organism>
<evidence type="ECO:0000313" key="3">
    <source>
        <dbReference type="Proteomes" id="UP001283361"/>
    </source>
</evidence>
<keyword evidence="1" id="KW-0812">Transmembrane</keyword>